<dbReference type="EMBL" id="AP022558">
    <property type="protein sequence ID" value="BBW98906.1"/>
    <property type="molecule type" value="Genomic_DNA"/>
</dbReference>
<dbReference type="Proteomes" id="UP000501421">
    <property type="component" value="Plasmid pGspE55-1"/>
</dbReference>
<sequence length="318" mass="36601">MAVIVGVLLFLLMVGGMGYAVYWQLRQVDARQKGGNDHHVSTAQEFLPFEDIRDGVICLGGHRYRAVIECSSTNYHLKTNHEKEVIEASFQRFLNSLTFPIVFFVQTKVMSYSRMLKQLEEDVADAISTYPHLEEYANEFMKEMKQIHVHIGNNKQKKKYVIVPFDDAIQLGNLSDEEKYEYALKELYARVGIVCDGLQAVGVQTKVLGTKELAELIMSVYHKDHYEHVEQLAEGDFLTLMVEGENRLETMDEEAKLDWVLYEAQTRLQTEFVNDQTDAFVRERAERVLDELNAVRQRYAGYYQTESVPLGGRGHVQV</sequence>
<gene>
    <name evidence="1" type="ORF">GsuE55_37390</name>
</gene>
<reference evidence="2" key="1">
    <citation type="journal article" date="2020" name="Microbiol. Resour. Announc.">
        <title>Complete Genome Sequence of Geobacillus sp. Strain E55-1, Isolated from Mine Geyser in Japan.</title>
        <authorList>
            <person name="Miyazaki K."/>
            <person name="Hase E."/>
            <person name="Tokito N."/>
        </authorList>
    </citation>
    <scope>NUCLEOTIDE SEQUENCE [LARGE SCALE GENOMIC DNA]</scope>
    <source>
        <strain evidence="2">E55-1</strain>
        <plasmid evidence="2">pGspE55-1</plasmid>
    </source>
</reference>
<accession>A0A679FYW7</accession>
<organism evidence="1 2">
    <name type="scientific">Geobacillus subterraneus</name>
    <dbReference type="NCBI Taxonomy" id="129338"/>
    <lineage>
        <taxon>Bacteria</taxon>
        <taxon>Bacillati</taxon>
        <taxon>Bacillota</taxon>
        <taxon>Bacilli</taxon>
        <taxon>Bacillales</taxon>
        <taxon>Anoxybacillaceae</taxon>
        <taxon>Geobacillus</taxon>
    </lineage>
</organism>
<keyword evidence="1" id="KW-0614">Plasmid</keyword>
<keyword evidence="2" id="KW-1185">Reference proteome</keyword>
<evidence type="ECO:0000313" key="2">
    <source>
        <dbReference type="Proteomes" id="UP000501421"/>
    </source>
</evidence>
<evidence type="ECO:0000313" key="1">
    <source>
        <dbReference type="EMBL" id="BBW98906.1"/>
    </source>
</evidence>
<dbReference type="AlphaFoldDB" id="A0A679FYW7"/>
<name>A0A679FYW7_9BACL</name>
<geneLocation type="plasmid" evidence="1 2">
    <name>pGspE55-1</name>
</geneLocation>
<protein>
    <submittedName>
        <fullName evidence="1">Uncharacterized protein</fullName>
    </submittedName>
</protein>
<proteinExistence type="predicted"/>
<dbReference type="RefSeq" id="WP_172418884.1">
    <property type="nucleotide sequence ID" value="NZ_AP022558.1"/>
</dbReference>